<reference evidence="3" key="1">
    <citation type="submission" date="2016-10" db="EMBL/GenBank/DDBJ databases">
        <authorList>
            <person name="Varghese N."/>
            <person name="Submissions S."/>
        </authorList>
    </citation>
    <scope>NUCLEOTIDE SEQUENCE [LARGE SCALE GENOMIC DNA]</scope>
    <source>
        <strain evidence="3">DSM 16858</strain>
    </source>
</reference>
<accession>A0A1I0L761</accession>
<sequence length="273" mass="29137">MTRSAGLSARSIADWGRVYSFLLLLLVVLVAPAASAACAEGGVHLFPRPGAVLPTNTRLLLEGVGTARALVEALPGKTIRLQTGGHEVRARVQRGWTSTLNRATVVLKLDGLLLPDRVYTLRLDDVLPRTVALLNGSATTVQPEWLSGKGPDKTAPIWLKRPAVSEGFSRRSEQGTTRYLRLTLSAREESPTYMVVTLTRKRSGAAAQHYVVPVVNGTAQLGHEPCSGAFALEDGKSYRARVEVFDAAGNLAPAVPPMDFEAPSAPPGNEEGP</sequence>
<dbReference type="Proteomes" id="UP000199181">
    <property type="component" value="Unassembled WGS sequence"/>
</dbReference>
<evidence type="ECO:0000313" key="2">
    <source>
        <dbReference type="EMBL" id="SEU34714.1"/>
    </source>
</evidence>
<gene>
    <name evidence="2" type="ORF">SAMN05443639_119108</name>
</gene>
<proteinExistence type="predicted"/>
<dbReference type="EMBL" id="FOIJ01000019">
    <property type="protein sequence ID" value="SEU34714.1"/>
    <property type="molecule type" value="Genomic_DNA"/>
</dbReference>
<evidence type="ECO:0000313" key="3">
    <source>
        <dbReference type="Proteomes" id="UP000199181"/>
    </source>
</evidence>
<feature type="region of interest" description="Disordered" evidence="1">
    <location>
        <begin position="253"/>
        <end position="273"/>
    </location>
</feature>
<protein>
    <submittedName>
        <fullName evidence="2">Uncharacterized protein</fullName>
    </submittedName>
</protein>
<name>A0A1I0L761_9BACT</name>
<evidence type="ECO:0000256" key="1">
    <source>
        <dbReference type="SAM" id="MobiDB-lite"/>
    </source>
</evidence>
<keyword evidence="3" id="KW-1185">Reference proteome</keyword>
<dbReference type="AlphaFoldDB" id="A0A1I0L761"/>
<dbReference type="RefSeq" id="WP_245767854.1">
    <property type="nucleotide sequence ID" value="NZ_FOIJ01000019.1"/>
</dbReference>
<organism evidence="2 3">
    <name type="scientific">Stigmatella erecta</name>
    <dbReference type="NCBI Taxonomy" id="83460"/>
    <lineage>
        <taxon>Bacteria</taxon>
        <taxon>Pseudomonadati</taxon>
        <taxon>Myxococcota</taxon>
        <taxon>Myxococcia</taxon>
        <taxon>Myxococcales</taxon>
        <taxon>Cystobacterineae</taxon>
        <taxon>Archangiaceae</taxon>
        <taxon>Stigmatella</taxon>
    </lineage>
</organism>